<reference evidence="2 3" key="1">
    <citation type="journal article" date="2023" name="Sci. Data">
        <title>Genome assembly of the Korean intertidal mud-creeper Batillaria attramentaria.</title>
        <authorList>
            <person name="Patra A.K."/>
            <person name="Ho P.T."/>
            <person name="Jun S."/>
            <person name="Lee S.J."/>
            <person name="Kim Y."/>
            <person name="Won Y.J."/>
        </authorList>
    </citation>
    <scope>NUCLEOTIDE SEQUENCE [LARGE SCALE GENOMIC DNA]</scope>
    <source>
        <strain evidence="2">Wonlab-2016</strain>
    </source>
</reference>
<sequence>MSLPLGSEVRVLADVAADFPQPFVLRAKKRSRSKDRVRRLSRALNPKNWRKTRAGPEQEELPPPNAKVSGLLTLSLQPSQAKSNEYLSDHLIEQPSPTRRHDSHAGEISKFSVNTTRSDTGQGEGNRSSTMPPMFDRERQEIRPRPRKNRPGLSPHQSGDRNETERSREARSPEQSKGSQHSPEKDSTERTERKREMRSPGGRRSPGHSTQRSPDSQSHRSPEHMRQSRSPESLSRDKHTRPKPRQSPEKPSQGNNGSEATSRDGRARPRQTQSSEIHTSSSRERESPAASGRKDRSRPVKSGHPETLSPKSSPQDRPEKDEKQALSSVEHAYENAWQARSSPKPSPRMRHGKSDLRQSPDRAKEFQDVEEKSEGSPEIKPDRPVRPRRERGGERRSPRKPAEDTAHISSSDSCPSELFEKSRGPQSAEDIPRTGDWSESTQAKSTDSSTDSKSPPREKARGRRVRSPNGATAPRRPQRQAVAVTESDSSEKESSRKGPSTDSTESGADGSDTNHKTSRDTRDNSKGRSPILMKPSVPPKPKYTPKQQAPMQFLMGPPPPTAPPRKRAARIGSVEAEMFSEGSAAKPRLFGRKQAQ</sequence>
<evidence type="ECO:0000313" key="3">
    <source>
        <dbReference type="Proteomes" id="UP001519460"/>
    </source>
</evidence>
<feature type="compositionally biased region" description="Basic and acidic residues" evidence="1">
    <location>
        <begin position="314"/>
        <end position="324"/>
    </location>
</feature>
<feature type="compositionally biased region" description="Basic and acidic residues" evidence="1">
    <location>
        <begin position="281"/>
        <end position="298"/>
    </location>
</feature>
<feature type="compositionally biased region" description="Basic and acidic residues" evidence="1">
    <location>
        <begin position="512"/>
        <end position="526"/>
    </location>
</feature>
<evidence type="ECO:0000313" key="2">
    <source>
        <dbReference type="EMBL" id="KAK7504070.1"/>
    </source>
</evidence>
<feature type="compositionally biased region" description="Basic and acidic residues" evidence="1">
    <location>
        <begin position="352"/>
        <end position="406"/>
    </location>
</feature>
<feature type="compositionally biased region" description="Low complexity" evidence="1">
    <location>
        <begin position="444"/>
        <end position="453"/>
    </location>
</feature>
<keyword evidence="3" id="KW-1185">Reference proteome</keyword>
<proteinExistence type="predicted"/>
<feature type="compositionally biased region" description="Basic and acidic residues" evidence="1">
    <location>
        <begin position="135"/>
        <end position="144"/>
    </location>
</feature>
<protein>
    <submittedName>
        <fullName evidence="2">Uncharacterized protein</fullName>
    </submittedName>
</protein>
<dbReference type="Proteomes" id="UP001519460">
    <property type="component" value="Unassembled WGS sequence"/>
</dbReference>
<organism evidence="2 3">
    <name type="scientific">Batillaria attramentaria</name>
    <dbReference type="NCBI Taxonomy" id="370345"/>
    <lineage>
        <taxon>Eukaryota</taxon>
        <taxon>Metazoa</taxon>
        <taxon>Spiralia</taxon>
        <taxon>Lophotrochozoa</taxon>
        <taxon>Mollusca</taxon>
        <taxon>Gastropoda</taxon>
        <taxon>Caenogastropoda</taxon>
        <taxon>Sorbeoconcha</taxon>
        <taxon>Cerithioidea</taxon>
        <taxon>Batillariidae</taxon>
        <taxon>Batillaria</taxon>
    </lineage>
</organism>
<feature type="compositionally biased region" description="Polar residues" evidence="1">
    <location>
        <begin position="270"/>
        <end position="279"/>
    </location>
</feature>
<name>A0ABD0LX06_9CAEN</name>
<dbReference type="EMBL" id="JACVVK020000017">
    <property type="protein sequence ID" value="KAK7504070.1"/>
    <property type="molecule type" value="Genomic_DNA"/>
</dbReference>
<feature type="compositionally biased region" description="Polar residues" evidence="1">
    <location>
        <begin position="72"/>
        <end position="86"/>
    </location>
</feature>
<comment type="caution">
    <text evidence="2">The sequence shown here is derived from an EMBL/GenBank/DDBJ whole genome shotgun (WGS) entry which is preliminary data.</text>
</comment>
<feature type="compositionally biased region" description="Basic and acidic residues" evidence="1">
    <location>
        <begin position="217"/>
        <end position="226"/>
    </location>
</feature>
<accession>A0ABD0LX06</accession>
<feature type="compositionally biased region" description="Basic and acidic residues" evidence="1">
    <location>
        <begin position="182"/>
        <end position="198"/>
    </location>
</feature>
<feature type="compositionally biased region" description="Polar residues" evidence="1">
    <location>
        <begin position="249"/>
        <end position="260"/>
    </location>
</feature>
<feature type="compositionally biased region" description="Polar residues" evidence="1">
    <location>
        <begin position="497"/>
        <end position="506"/>
    </location>
</feature>
<feature type="compositionally biased region" description="Basic and acidic residues" evidence="1">
    <location>
        <begin position="158"/>
        <end position="174"/>
    </location>
</feature>
<feature type="compositionally biased region" description="Basic residues" evidence="1">
    <location>
        <begin position="29"/>
        <end position="41"/>
    </location>
</feature>
<feature type="compositionally biased region" description="Polar residues" evidence="1">
    <location>
        <begin position="207"/>
        <end position="216"/>
    </location>
</feature>
<feature type="compositionally biased region" description="Polar residues" evidence="1">
    <location>
        <begin position="111"/>
        <end position="131"/>
    </location>
</feature>
<feature type="region of interest" description="Disordered" evidence="1">
    <location>
        <begin position="29"/>
        <end position="569"/>
    </location>
</feature>
<gene>
    <name evidence="2" type="ORF">BaRGS_00004802</name>
</gene>
<evidence type="ECO:0000256" key="1">
    <source>
        <dbReference type="SAM" id="MobiDB-lite"/>
    </source>
</evidence>
<dbReference type="AlphaFoldDB" id="A0ABD0LX06"/>